<feature type="domain" description="Peptidase S1" evidence="4">
    <location>
        <begin position="18"/>
        <end position="187"/>
    </location>
</feature>
<dbReference type="PANTHER" id="PTHR24260:SF147">
    <property type="entry name" value="EG:BACR7A4.3 PROTEIN-RELATED"/>
    <property type="match status" value="1"/>
</dbReference>
<reference evidence="5" key="2">
    <citation type="journal article" date="2007" name="Science">
        <title>Genome sequence of Aedes aegypti, a major arbovirus vector.</title>
        <authorList>
            <person name="Nene V."/>
            <person name="Wortman J.R."/>
            <person name="Lawson D."/>
            <person name="Haas B."/>
            <person name="Kodira C."/>
            <person name="Tu Z.J."/>
            <person name="Loftus B."/>
            <person name="Xi Z."/>
            <person name="Megy K."/>
            <person name="Grabherr M."/>
            <person name="Ren Q."/>
            <person name="Zdobnov E.M."/>
            <person name="Lobo N.F."/>
            <person name="Campbell K.S."/>
            <person name="Brown S.E."/>
            <person name="Bonaldo M.F."/>
            <person name="Zhu J."/>
            <person name="Sinkins S.P."/>
            <person name="Hogenkamp D.G."/>
            <person name="Amedeo P."/>
            <person name="Arensburger P."/>
            <person name="Atkinson P.W."/>
            <person name="Bidwell S."/>
            <person name="Biedler J."/>
            <person name="Birney E."/>
            <person name="Bruggner R.V."/>
            <person name="Costas J."/>
            <person name="Coy M.R."/>
            <person name="Crabtree J."/>
            <person name="Crawford M."/>
            <person name="Debruyn B."/>
            <person name="Decaprio D."/>
            <person name="Eiglmeier K."/>
            <person name="Eisenstadt E."/>
            <person name="El-Dorry H."/>
            <person name="Gelbart W.M."/>
            <person name="Gomes S.L."/>
            <person name="Hammond M."/>
            <person name="Hannick L.I."/>
            <person name="Hogan J.R."/>
            <person name="Holmes M.H."/>
            <person name="Jaffe D."/>
            <person name="Johnston J.S."/>
            <person name="Kennedy R.C."/>
            <person name="Koo H."/>
            <person name="Kravitz S."/>
            <person name="Kriventseva E.V."/>
            <person name="Kulp D."/>
            <person name="Labutti K."/>
            <person name="Lee E."/>
            <person name="Li S."/>
            <person name="Lovin D.D."/>
            <person name="Mao C."/>
            <person name="Mauceli E."/>
            <person name="Menck C.F."/>
            <person name="Miller J.R."/>
            <person name="Montgomery P."/>
            <person name="Mori A."/>
            <person name="Nascimento A.L."/>
            <person name="Naveira H.F."/>
            <person name="Nusbaum C."/>
            <person name="O'leary S."/>
            <person name="Orvis J."/>
            <person name="Pertea M."/>
            <person name="Quesneville H."/>
            <person name="Reidenbach K.R."/>
            <person name="Rogers Y.H."/>
            <person name="Roth C.W."/>
            <person name="Schneider J.R."/>
            <person name="Schatz M."/>
            <person name="Shumway M."/>
            <person name="Stanke M."/>
            <person name="Stinson E.O."/>
            <person name="Tubio J.M."/>
            <person name="Vanzee J.P."/>
            <person name="Verjovski-Almeida S."/>
            <person name="Werner D."/>
            <person name="White O."/>
            <person name="Wyder S."/>
            <person name="Zeng Q."/>
            <person name="Zhao Q."/>
            <person name="Zhao Y."/>
            <person name="Hill C.A."/>
            <person name="Raikhel A.S."/>
            <person name="Soares M.B."/>
            <person name="Knudson D.L."/>
            <person name="Lee N.H."/>
            <person name="Galagan J."/>
            <person name="Salzberg S.L."/>
            <person name="Paulsen I.T."/>
            <person name="Dimopoulos G."/>
            <person name="Collins F.H."/>
            <person name="Birren B."/>
            <person name="Fraser-Liggett C.M."/>
            <person name="Severson D.W."/>
        </authorList>
    </citation>
    <scope>NUCLEOTIDE SEQUENCE [LARGE SCALE GENOMIC DNA]</scope>
    <source>
        <strain evidence="5">Liverpool</strain>
    </source>
</reference>
<dbReference type="PANTHER" id="PTHR24260">
    <property type="match status" value="1"/>
</dbReference>
<dbReference type="GO" id="GO:0004252">
    <property type="term" value="F:serine-type endopeptidase activity"/>
    <property type="evidence" value="ECO:0007669"/>
    <property type="project" value="InterPro"/>
</dbReference>
<dbReference type="InterPro" id="IPR009003">
    <property type="entry name" value="Peptidase_S1_PA"/>
</dbReference>
<dbReference type="SUPFAM" id="SSF50494">
    <property type="entry name" value="Trypsin-like serine proteases"/>
    <property type="match status" value="1"/>
</dbReference>
<protein>
    <submittedName>
        <fullName evidence="5">AAEL000252-PA</fullName>
    </submittedName>
</protein>
<dbReference type="PROSITE" id="PS50240">
    <property type="entry name" value="TRYPSIN_DOM"/>
    <property type="match status" value="1"/>
</dbReference>
<dbReference type="Gene3D" id="2.40.10.10">
    <property type="entry name" value="Trypsin-like serine proteases"/>
    <property type="match status" value="1"/>
</dbReference>
<feature type="chain" id="PRO_5036491280" evidence="3">
    <location>
        <begin position="21"/>
        <end position="187"/>
    </location>
</feature>
<dbReference type="InterPro" id="IPR001254">
    <property type="entry name" value="Trypsin_dom"/>
</dbReference>
<dbReference type="HOGENOM" id="CLU_1448844_0_0_1"/>
<evidence type="ECO:0000256" key="2">
    <source>
        <dbReference type="ARBA" id="ARBA00024195"/>
    </source>
</evidence>
<proteinExistence type="inferred from homology"/>
<reference evidence="5" key="1">
    <citation type="submission" date="2005-10" db="EMBL/GenBank/DDBJ databases">
        <authorList>
            <person name="Loftus B.J."/>
            <person name="Nene V.M."/>
            <person name="Hannick L.I."/>
            <person name="Bidwell S."/>
            <person name="Haas B."/>
            <person name="Amedeo P."/>
            <person name="Orvis J."/>
            <person name="Wortman J.R."/>
            <person name="White O.R."/>
            <person name="Salzberg S."/>
            <person name="Shumway M."/>
            <person name="Koo H."/>
            <person name="Zhao Y."/>
            <person name="Holmes M."/>
            <person name="Miller J."/>
            <person name="Schatz M."/>
            <person name="Pop M."/>
            <person name="Pai G."/>
            <person name="Utterback T."/>
            <person name="Rogers Y.-H."/>
            <person name="Kravitz S."/>
            <person name="Fraser C.M."/>
        </authorList>
    </citation>
    <scope>NUCLEOTIDE SEQUENCE</scope>
    <source>
        <strain evidence="5">Liverpool</strain>
    </source>
</reference>
<dbReference type="EMBL" id="CH477189">
    <property type="protein sequence ID" value="EAT48740.1"/>
    <property type="molecule type" value="Genomic_DNA"/>
</dbReference>
<name>A0A1S4EVB0_AEDAE</name>
<keyword evidence="1" id="KW-1015">Disulfide bond</keyword>
<dbReference type="AlphaFoldDB" id="A0A1S4EVB0"/>
<feature type="signal peptide" evidence="3">
    <location>
        <begin position="1"/>
        <end position="20"/>
    </location>
</feature>
<accession>A0A1S4EVB0</accession>
<dbReference type="Pfam" id="PF00089">
    <property type="entry name" value="Trypsin"/>
    <property type="match status" value="1"/>
</dbReference>
<dbReference type="InterPro" id="IPR043504">
    <property type="entry name" value="Peptidase_S1_PA_chymotrypsin"/>
</dbReference>
<evidence type="ECO:0000259" key="4">
    <source>
        <dbReference type="PROSITE" id="PS50240"/>
    </source>
</evidence>
<dbReference type="OrthoDB" id="238681at2759"/>
<comment type="similarity">
    <text evidence="2">Belongs to the peptidase S1 family. CLIP subfamily.</text>
</comment>
<dbReference type="Proteomes" id="UP000682892">
    <property type="component" value="Chromosome 1"/>
</dbReference>
<evidence type="ECO:0000256" key="1">
    <source>
        <dbReference type="ARBA" id="ARBA00023157"/>
    </source>
</evidence>
<evidence type="ECO:0000313" key="6">
    <source>
        <dbReference type="Proteomes" id="UP000682892"/>
    </source>
</evidence>
<dbReference type="GO" id="GO:0006508">
    <property type="term" value="P:proteolysis"/>
    <property type="evidence" value="ECO:0007669"/>
    <property type="project" value="InterPro"/>
</dbReference>
<reference evidence="5" key="3">
    <citation type="submission" date="2012-09" db="EMBL/GenBank/DDBJ databases">
        <authorList>
            <consortium name="VectorBase"/>
        </authorList>
    </citation>
    <scope>NUCLEOTIDE SEQUENCE</scope>
    <source>
        <strain evidence="5">Liverpool</strain>
    </source>
</reference>
<keyword evidence="3" id="KW-0732">Signal</keyword>
<evidence type="ECO:0000256" key="3">
    <source>
        <dbReference type="SAM" id="SignalP"/>
    </source>
</evidence>
<gene>
    <name evidence="5" type="ORF">AaeL_AAEL000252</name>
</gene>
<dbReference type="InterPro" id="IPR051333">
    <property type="entry name" value="CLIP_Serine_Protease"/>
</dbReference>
<organism evidence="5 6">
    <name type="scientific">Aedes aegypti</name>
    <name type="common">Yellowfever mosquito</name>
    <name type="synonym">Culex aegypti</name>
    <dbReference type="NCBI Taxonomy" id="7159"/>
    <lineage>
        <taxon>Eukaryota</taxon>
        <taxon>Metazoa</taxon>
        <taxon>Ecdysozoa</taxon>
        <taxon>Arthropoda</taxon>
        <taxon>Hexapoda</taxon>
        <taxon>Insecta</taxon>
        <taxon>Pterygota</taxon>
        <taxon>Neoptera</taxon>
        <taxon>Endopterygota</taxon>
        <taxon>Diptera</taxon>
        <taxon>Nematocera</taxon>
        <taxon>Culicoidea</taxon>
        <taxon>Culicidae</taxon>
        <taxon>Culicinae</taxon>
        <taxon>Aedini</taxon>
        <taxon>Aedes</taxon>
        <taxon>Stegomyia</taxon>
    </lineage>
</organism>
<dbReference type="KEGG" id="aag:5572012"/>
<dbReference type="FunFam" id="2.40.10.10:FF:000068">
    <property type="entry name" value="transmembrane protease serine 2"/>
    <property type="match status" value="1"/>
</dbReference>
<evidence type="ECO:0000313" key="5">
    <source>
        <dbReference type="EMBL" id="EAT48740.1"/>
    </source>
</evidence>
<sequence length="187" mass="21494">MRLTISSLLLVFVLVAWVQAGSNQRIAQAKCQDYHHRAKSNELDNCLRGEYPHIAFIGWKTENDPDIGWKMENDHDDYNFLGFGNLISEHYILTTARSTSFQQKKPDIVRLGAMDLDYWKNPDATDYEVSEVITHPNYNERLAYNDIGLVRLDEPVSFSESIRPVCLWDSLQMNFTSLVTTGFGRGE</sequence>